<keyword evidence="1" id="KW-0863">Zinc-finger</keyword>
<keyword evidence="3" id="KW-0378">Hydrolase</keyword>
<dbReference type="InterPro" id="IPR040256">
    <property type="entry name" value="At4g02000-like"/>
</dbReference>
<name>A0A834W5X7_9FABA</name>
<dbReference type="Proteomes" id="UP000634136">
    <property type="component" value="Unassembled WGS sequence"/>
</dbReference>
<gene>
    <name evidence="3" type="ORF">G2W53_037275</name>
</gene>
<keyword evidence="1" id="KW-0862">Zinc</keyword>
<accession>A0A834W5X7</accession>
<keyword evidence="3" id="KW-0269">Exonuclease</keyword>
<evidence type="ECO:0000259" key="2">
    <source>
        <dbReference type="PROSITE" id="PS50158"/>
    </source>
</evidence>
<proteinExistence type="predicted"/>
<dbReference type="GO" id="GO:0004527">
    <property type="term" value="F:exonuclease activity"/>
    <property type="evidence" value="ECO:0007669"/>
    <property type="project" value="UniProtKB-KW"/>
</dbReference>
<reference evidence="3" key="1">
    <citation type="submission" date="2020-09" db="EMBL/GenBank/DDBJ databases">
        <title>Genome-Enabled Discovery of Anthraquinone Biosynthesis in Senna tora.</title>
        <authorList>
            <person name="Kang S.-H."/>
            <person name="Pandey R.P."/>
            <person name="Lee C.-M."/>
            <person name="Sim J.-S."/>
            <person name="Jeong J.-T."/>
            <person name="Choi B.-S."/>
            <person name="Jung M."/>
            <person name="Ginzburg D."/>
            <person name="Zhao K."/>
            <person name="Won S.Y."/>
            <person name="Oh T.-J."/>
            <person name="Yu Y."/>
            <person name="Kim N.-H."/>
            <person name="Lee O.R."/>
            <person name="Lee T.-H."/>
            <person name="Bashyal P."/>
            <person name="Kim T.-S."/>
            <person name="Lee W.-H."/>
            <person name="Kawkins C."/>
            <person name="Kim C.-K."/>
            <person name="Kim J.S."/>
            <person name="Ahn B.O."/>
            <person name="Rhee S.Y."/>
            <person name="Sohng J.K."/>
        </authorList>
    </citation>
    <scope>NUCLEOTIDE SEQUENCE</scope>
    <source>
        <tissue evidence="3">Leaf</tissue>
    </source>
</reference>
<keyword evidence="4" id="KW-1185">Reference proteome</keyword>
<sequence length="142" mass="16836">MRQILNEGPWSVQGGLLIVFPWERNIVVRQILVNEVSVWVQLWDVPLEYQTPLVAHRIGYLLGVDHEVDWTPTFPRNLRFLRCRFERIFHLCCACGRVGHITKECDWSDEQTNSALDDQHQWIQHRFGNEYGLMVDRAYFVP</sequence>
<dbReference type="EMBL" id="JAAIUW010000011">
    <property type="protein sequence ID" value="KAF7810532.1"/>
    <property type="molecule type" value="Genomic_DNA"/>
</dbReference>
<dbReference type="OrthoDB" id="1433777at2759"/>
<dbReference type="GO" id="GO:0008270">
    <property type="term" value="F:zinc ion binding"/>
    <property type="evidence" value="ECO:0007669"/>
    <property type="project" value="UniProtKB-KW"/>
</dbReference>
<evidence type="ECO:0000313" key="3">
    <source>
        <dbReference type="EMBL" id="KAF7810532.1"/>
    </source>
</evidence>
<organism evidence="3 4">
    <name type="scientific">Senna tora</name>
    <dbReference type="NCBI Taxonomy" id="362788"/>
    <lineage>
        <taxon>Eukaryota</taxon>
        <taxon>Viridiplantae</taxon>
        <taxon>Streptophyta</taxon>
        <taxon>Embryophyta</taxon>
        <taxon>Tracheophyta</taxon>
        <taxon>Spermatophyta</taxon>
        <taxon>Magnoliopsida</taxon>
        <taxon>eudicotyledons</taxon>
        <taxon>Gunneridae</taxon>
        <taxon>Pentapetalae</taxon>
        <taxon>rosids</taxon>
        <taxon>fabids</taxon>
        <taxon>Fabales</taxon>
        <taxon>Fabaceae</taxon>
        <taxon>Caesalpinioideae</taxon>
        <taxon>Cassia clade</taxon>
        <taxon>Senna</taxon>
    </lineage>
</organism>
<keyword evidence="3" id="KW-0255">Endonuclease</keyword>
<dbReference type="PANTHER" id="PTHR31286">
    <property type="entry name" value="GLYCINE-RICH CELL WALL STRUCTURAL PROTEIN 1.8-LIKE"/>
    <property type="match status" value="1"/>
</dbReference>
<keyword evidence="3" id="KW-0540">Nuclease</keyword>
<dbReference type="GO" id="GO:0003676">
    <property type="term" value="F:nucleic acid binding"/>
    <property type="evidence" value="ECO:0007669"/>
    <property type="project" value="InterPro"/>
</dbReference>
<comment type="caution">
    <text evidence="3">The sequence shown here is derived from an EMBL/GenBank/DDBJ whole genome shotgun (WGS) entry which is preliminary data.</text>
</comment>
<dbReference type="GO" id="GO:0004519">
    <property type="term" value="F:endonuclease activity"/>
    <property type="evidence" value="ECO:0007669"/>
    <property type="project" value="UniProtKB-KW"/>
</dbReference>
<dbReference type="PROSITE" id="PS50158">
    <property type="entry name" value="ZF_CCHC"/>
    <property type="match status" value="1"/>
</dbReference>
<dbReference type="AlphaFoldDB" id="A0A834W5X7"/>
<keyword evidence="1" id="KW-0479">Metal-binding</keyword>
<protein>
    <submittedName>
        <fullName evidence="3">Endonuclease/exonuclease/phosphatase</fullName>
    </submittedName>
</protein>
<dbReference type="PANTHER" id="PTHR31286:SF178">
    <property type="entry name" value="DUF4283 DOMAIN-CONTAINING PROTEIN"/>
    <property type="match status" value="1"/>
</dbReference>
<feature type="domain" description="CCHC-type" evidence="2">
    <location>
        <begin position="92"/>
        <end position="105"/>
    </location>
</feature>
<evidence type="ECO:0000256" key="1">
    <source>
        <dbReference type="PROSITE-ProRule" id="PRU00047"/>
    </source>
</evidence>
<dbReference type="InterPro" id="IPR001878">
    <property type="entry name" value="Znf_CCHC"/>
</dbReference>
<evidence type="ECO:0000313" key="4">
    <source>
        <dbReference type="Proteomes" id="UP000634136"/>
    </source>
</evidence>